<gene>
    <name evidence="3" type="ordered locus">BAV1977</name>
</gene>
<organism evidence="3 4">
    <name type="scientific">Bordetella avium (strain 197N)</name>
    <dbReference type="NCBI Taxonomy" id="360910"/>
    <lineage>
        <taxon>Bacteria</taxon>
        <taxon>Pseudomonadati</taxon>
        <taxon>Pseudomonadota</taxon>
        <taxon>Betaproteobacteria</taxon>
        <taxon>Burkholderiales</taxon>
        <taxon>Alcaligenaceae</taxon>
        <taxon>Bordetella</taxon>
    </lineage>
</organism>
<dbReference type="InterPro" id="IPR025961">
    <property type="entry name" value="Metal_resist"/>
</dbReference>
<dbReference type="KEGG" id="bav:BAV1977"/>
<feature type="region of interest" description="Disordered" evidence="1">
    <location>
        <begin position="153"/>
        <end position="182"/>
    </location>
</feature>
<name>Q2L014_BORA1</name>
<feature type="signal peptide" evidence="2">
    <location>
        <begin position="1"/>
        <end position="28"/>
    </location>
</feature>
<evidence type="ECO:0000256" key="1">
    <source>
        <dbReference type="SAM" id="MobiDB-lite"/>
    </source>
</evidence>
<keyword evidence="4" id="KW-1185">Reference proteome</keyword>
<dbReference type="EMBL" id="AM167904">
    <property type="protein sequence ID" value="CAJ49586.1"/>
    <property type="molecule type" value="Genomic_DNA"/>
</dbReference>
<sequence>MSRTLVRNSLAALAMAIAAGVAVAPATAAPGGPVHAGNHRGPMMDDGIWIPGIGPLSKVQVDGLKLDAKQQALFDKAHAASQAAMQHHREAGRARQELLDAQIKAGKLDPRALEADADKRHAQFEAQRVQVRDQWLAVWDSLNDGQRAQVTQLVKERQDRQHERRDHQRRYPGVQTQPKQPG</sequence>
<dbReference type="RefSeq" id="WP_012417643.1">
    <property type="nucleotide sequence ID" value="NC_010645.1"/>
</dbReference>
<dbReference type="eggNOG" id="COG3678">
    <property type="taxonomic scope" value="Bacteria"/>
</dbReference>
<dbReference type="Gene3D" id="1.20.120.1490">
    <property type="match status" value="1"/>
</dbReference>
<keyword evidence="2" id="KW-0732">Signal</keyword>
<dbReference type="OrthoDB" id="8683766at2"/>
<evidence type="ECO:0000313" key="3">
    <source>
        <dbReference type="EMBL" id="CAJ49586.1"/>
    </source>
</evidence>
<dbReference type="Proteomes" id="UP000001977">
    <property type="component" value="Chromosome"/>
</dbReference>
<dbReference type="Pfam" id="PF13801">
    <property type="entry name" value="Metal_resist"/>
    <property type="match status" value="1"/>
</dbReference>
<protein>
    <submittedName>
        <fullName evidence="3">Exported protein</fullName>
    </submittedName>
</protein>
<accession>Q2L014</accession>
<reference evidence="3 4" key="1">
    <citation type="journal article" date="2006" name="J. Bacteriol.">
        <title>Comparison of the genome sequence of the poultry pathogen Bordetella avium with those of B. bronchiseptica, B. pertussis, and B. parapertussis reveals extensive diversity in surface structures associated with host interaction.</title>
        <authorList>
            <person name="Sebaihia M."/>
            <person name="Preston A."/>
            <person name="Maskell D.J."/>
            <person name="Kuzmiak H."/>
            <person name="Connell T.D."/>
            <person name="King N.D."/>
            <person name="Orndorff P.E."/>
            <person name="Miyamoto D.M."/>
            <person name="Thomson N.R."/>
            <person name="Harris D."/>
            <person name="Goble A."/>
            <person name="Lord A."/>
            <person name="Murphy L."/>
            <person name="Quail M.A."/>
            <person name="Rutter S."/>
            <person name="Squares R."/>
            <person name="Squares S."/>
            <person name="Woodward J."/>
            <person name="Parkhill J."/>
            <person name="Temple L.M."/>
        </authorList>
    </citation>
    <scope>NUCLEOTIDE SEQUENCE [LARGE SCALE GENOMIC DNA]</scope>
    <source>
        <strain evidence="3 4">197N</strain>
    </source>
</reference>
<feature type="compositionally biased region" description="Basic and acidic residues" evidence="1">
    <location>
        <begin position="154"/>
        <end position="166"/>
    </location>
</feature>
<proteinExistence type="predicted"/>
<dbReference type="AlphaFoldDB" id="Q2L014"/>
<dbReference type="STRING" id="360910.BAV1977"/>
<feature type="chain" id="PRO_5004211856" evidence="2">
    <location>
        <begin position="29"/>
        <end position="182"/>
    </location>
</feature>
<evidence type="ECO:0000313" key="4">
    <source>
        <dbReference type="Proteomes" id="UP000001977"/>
    </source>
</evidence>
<dbReference type="HOGENOM" id="CLU_1357996_0_0_4"/>
<evidence type="ECO:0000256" key="2">
    <source>
        <dbReference type="SAM" id="SignalP"/>
    </source>
</evidence>